<evidence type="ECO:0000313" key="2">
    <source>
        <dbReference type="Proteomes" id="UP000054977"/>
    </source>
</evidence>
<evidence type="ECO:0000313" key="1">
    <source>
        <dbReference type="EMBL" id="SAL66820.1"/>
    </source>
</evidence>
<reference evidence="1" key="1">
    <citation type="submission" date="2016-01" db="EMBL/GenBank/DDBJ databases">
        <authorList>
            <person name="Peeters C."/>
        </authorList>
    </citation>
    <scope>NUCLEOTIDE SEQUENCE [LARGE SCALE GENOMIC DNA]</scope>
    <source>
        <strain evidence="1">LMG 22934</strain>
    </source>
</reference>
<protein>
    <submittedName>
        <fullName evidence="1">Uncharacterized protein</fullName>
    </submittedName>
</protein>
<organism evidence="1 2">
    <name type="scientific">Caballeronia humi</name>
    <dbReference type="NCBI Taxonomy" id="326474"/>
    <lineage>
        <taxon>Bacteria</taxon>
        <taxon>Pseudomonadati</taxon>
        <taxon>Pseudomonadota</taxon>
        <taxon>Betaproteobacteria</taxon>
        <taxon>Burkholderiales</taxon>
        <taxon>Burkholderiaceae</taxon>
        <taxon>Caballeronia</taxon>
    </lineage>
</organism>
<gene>
    <name evidence="1" type="ORF">AWB65_06399</name>
</gene>
<accession>A0A158JER4</accession>
<dbReference type="Proteomes" id="UP000054977">
    <property type="component" value="Unassembled WGS sequence"/>
</dbReference>
<name>A0A158JER4_9BURK</name>
<keyword evidence="2" id="KW-1185">Reference proteome</keyword>
<comment type="caution">
    <text evidence="1">The sequence shown here is derived from an EMBL/GenBank/DDBJ whole genome shotgun (WGS) entry which is preliminary data.</text>
</comment>
<dbReference type="AlphaFoldDB" id="A0A158JER4"/>
<dbReference type="EMBL" id="FCNW02000080">
    <property type="protein sequence ID" value="SAL66820.1"/>
    <property type="molecule type" value="Genomic_DNA"/>
</dbReference>
<dbReference type="STRING" id="326474.AWB65_06399"/>
<proteinExistence type="predicted"/>
<sequence length="34" mass="4068">MTDEKAWKYVGDQKRKTWTYAEITASAEKRRYVG</sequence>